<sequence length="32" mass="3494">GKYYGINLPEIDEDAMIEIIAFANQGTPVIVV</sequence>
<evidence type="ECO:0000313" key="1">
    <source>
        <dbReference type="EMBL" id="GAG80240.1"/>
    </source>
</evidence>
<name>X1ACP9_9ZZZZ</name>
<protein>
    <submittedName>
        <fullName evidence="1">Uncharacterized protein</fullName>
    </submittedName>
</protein>
<dbReference type="EMBL" id="BART01015096">
    <property type="protein sequence ID" value="GAG80240.1"/>
    <property type="molecule type" value="Genomic_DNA"/>
</dbReference>
<proteinExistence type="predicted"/>
<feature type="non-terminal residue" evidence="1">
    <location>
        <position position="32"/>
    </location>
</feature>
<feature type="non-terminal residue" evidence="1">
    <location>
        <position position="1"/>
    </location>
</feature>
<comment type="caution">
    <text evidence="1">The sequence shown here is derived from an EMBL/GenBank/DDBJ whole genome shotgun (WGS) entry which is preliminary data.</text>
</comment>
<dbReference type="AlphaFoldDB" id="X1ACP9"/>
<accession>X1ACP9</accession>
<organism evidence="1">
    <name type="scientific">marine sediment metagenome</name>
    <dbReference type="NCBI Taxonomy" id="412755"/>
    <lineage>
        <taxon>unclassified sequences</taxon>
        <taxon>metagenomes</taxon>
        <taxon>ecological metagenomes</taxon>
    </lineage>
</organism>
<reference evidence="1" key="1">
    <citation type="journal article" date="2014" name="Front. Microbiol.">
        <title>High frequency of phylogenetically diverse reductive dehalogenase-homologous genes in deep subseafloor sedimentary metagenomes.</title>
        <authorList>
            <person name="Kawai M."/>
            <person name="Futagami T."/>
            <person name="Toyoda A."/>
            <person name="Takaki Y."/>
            <person name="Nishi S."/>
            <person name="Hori S."/>
            <person name="Arai W."/>
            <person name="Tsubouchi T."/>
            <person name="Morono Y."/>
            <person name="Uchiyama I."/>
            <person name="Ito T."/>
            <person name="Fujiyama A."/>
            <person name="Inagaki F."/>
            <person name="Takami H."/>
        </authorList>
    </citation>
    <scope>NUCLEOTIDE SEQUENCE</scope>
    <source>
        <strain evidence="1">Expedition CK06-06</strain>
    </source>
</reference>
<gene>
    <name evidence="1" type="ORF">S01H4_29461</name>
</gene>